<name>A0ABD4ED55_STALU</name>
<dbReference type="Proteomes" id="UP000070063">
    <property type="component" value="Unassembled WGS sequence"/>
</dbReference>
<keyword evidence="1" id="KW-1133">Transmembrane helix</keyword>
<dbReference type="RefSeq" id="WP_002459794.1">
    <property type="nucleotide sequence ID" value="NZ_CP020763.1"/>
</dbReference>
<reference evidence="2 3" key="1">
    <citation type="submission" date="2016-01" db="EMBL/GenBank/DDBJ databases">
        <authorList>
            <person name="Mitreva M."/>
            <person name="Pepin K.H."/>
            <person name="Mihindukulasuriya K.A."/>
            <person name="Fulton R."/>
            <person name="Fronick C."/>
            <person name="O'Laughlin M."/>
            <person name="Miner T."/>
            <person name="Herter B."/>
            <person name="Rosa B.A."/>
            <person name="Cordes M."/>
            <person name="Tomlinson C."/>
            <person name="Wollam A."/>
            <person name="Palsikar V.B."/>
            <person name="Mardis E.R."/>
            <person name="Wilson R.K."/>
        </authorList>
    </citation>
    <scope>NUCLEOTIDE SEQUENCE [LARGE SCALE GENOMIC DNA]</scope>
    <source>
        <strain evidence="2 3">MJR7738</strain>
    </source>
</reference>
<proteinExistence type="predicted"/>
<evidence type="ECO:0000313" key="2">
    <source>
        <dbReference type="EMBL" id="KXA36595.1"/>
    </source>
</evidence>
<evidence type="ECO:0000313" key="3">
    <source>
        <dbReference type="Proteomes" id="UP000070063"/>
    </source>
</evidence>
<protein>
    <recommendedName>
        <fullName evidence="4">DUF456 domain-containing protein</fullName>
    </recommendedName>
</protein>
<gene>
    <name evidence="2" type="ORF">HMPREF3225_02157</name>
</gene>
<dbReference type="PANTHER" id="PTHR39165:SF1">
    <property type="entry name" value="DUF456 DOMAIN-CONTAINING PROTEIN"/>
    <property type="match status" value="1"/>
</dbReference>
<dbReference type="EMBL" id="LRQI01000090">
    <property type="protein sequence ID" value="KXA36595.1"/>
    <property type="molecule type" value="Genomic_DNA"/>
</dbReference>
<dbReference type="PANTHER" id="PTHR39165">
    <property type="entry name" value="IG HYPOTHETICAL 17883"/>
    <property type="match status" value="1"/>
</dbReference>
<accession>A0ABD4ED55</accession>
<dbReference type="AlphaFoldDB" id="A0ABD4ED55"/>
<feature type="transmembrane region" description="Helical" evidence="1">
    <location>
        <begin position="133"/>
        <end position="156"/>
    </location>
</feature>
<evidence type="ECO:0008006" key="4">
    <source>
        <dbReference type="Google" id="ProtNLM"/>
    </source>
</evidence>
<feature type="transmembrane region" description="Helical" evidence="1">
    <location>
        <begin position="85"/>
        <end position="113"/>
    </location>
</feature>
<dbReference type="Pfam" id="PF04306">
    <property type="entry name" value="DUF456"/>
    <property type="match status" value="1"/>
</dbReference>
<evidence type="ECO:0000256" key="1">
    <source>
        <dbReference type="SAM" id="Phobius"/>
    </source>
</evidence>
<keyword evidence="1" id="KW-0812">Transmembrane</keyword>
<keyword evidence="1" id="KW-0472">Membrane</keyword>
<dbReference type="InterPro" id="IPR007403">
    <property type="entry name" value="DUF456"/>
</dbReference>
<comment type="caution">
    <text evidence="2">The sequence shown here is derived from an EMBL/GenBank/DDBJ whole genome shotgun (WGS) entry which is preliminary data.</text>
</comment>
<organism evidence="2 3">
    <name type="scientific">Staphylococcus lugdunensis</name>
    <dbReference type="NCBI Taxonomy" id="28035"/>
    <lineage>
        <taxon>Bacteria</taxon>
        <taxon>Bacillati</taxon>
        <taxon>Bacillota</taxon>
        <taxon>Bacilli</taxon>
        <taxon>Bacillales</taxon>
        <taxon>Staphylococcaceae</taxon>
        <taxon>Staphylococcus</taxon>
    </lineage>
</organism>
<sequence length="161" mass="18174">MTVLLWLLIIFAFILAFVGLIKPVIPSVLMLWVGFLIYQFAFNNGELSWIFYVSMIVLTVLMFISDFAMNKYFVNKYGGSKISEYVALIGVLVGCFVFPPFGIIIIPFVAVFAVELMQDFDVNKAFKASLGSIVAFLTSNIAKAIIMFIMIVWFFIDAFVI</sequence>
<feature type="transmembrane region" description="Helical" evidence="1">
    <location>
        <begin position="47"/>
        <end position="64"/>
    </location>
</feature>